<dbReference type="SUPFAM" id="SSF56199">
    <property type="entry name" value="Methenyltetrahydromethanopterin cyclohydrolase"/>
    <property type="match status" value="1"/>
</dbReference>
<reference evidence="11 12" key="1">
    <citation type="submission" date="2018-06" db="EMBL/GenBank/DDBJ databases">
        <title>Extensive metabolic versatility and redundancy in microbially diverse, dynamic hydrothermal sediments.</title>
        <authorList>
            <person name="Dombrowski N."/>
            <person name="Teske A."/>
            <person name="Baker B.J."/>
        </authorList>
    </citation>
    <scope>NUCLEOTIDE SEQUENCE [LARGE SCALE GENOMIC DNA]</scope>
    <source>
        <strain evidence="11">B29_G17</strain>
    </source>
</reference>
<dbReference type="NCBIfam" id="TIGR03120">
    <property type="entry name" value="one_C_mch"/>
    <property type="match status" value="1"/>
</dbReference>
<dbReference type="Proteomes" id="UP000268446">
    <property type="component" value="Unassembled WGS sequence"/>
</dbReference>
<dbReference type="GO" id="GO:0006730">
    <property type="term" value="P:one-carbon metabolic process"/>
    <property type="evidence" value="ECO:0007669"/>
    <property type="project" value="UniProtKB-UniRule"/>
</dbReference>
<name>A0A497EW43_9CREN</name>
<comment type="function">
    <text evidence="10">Catalyzes the hydrolysis of methenyl-H(4)MPT(+) to 5-formyl-H(4)MPT.</text>
</comment>
<evidence type="ECO:0000256" key="5">
    <source>
        <dbReference type="ARBA" id="ARBA00022490"/>
    </source>
</evidence>
<comment type="caution">
    <text evidence="11">The sequence shown here is derived from an EMBL/GenBank/DDBJ whole genome shotgun (WGS) entry which is preliminary data.</text>
</comment>
<keyword evidence="5 10" id="KW-0963">Cytoplasm</keyword>
<evidence type="ECO:0000313" key="11">
    <source>
        <dbReference type="EMBL" id="RLE51252.1"/>
    </source>
</evidence>
<dbReference type="AlphaFoldDB" id="A0A497EW43"/>
<dbReference type="CDD" id="cd00545">
    <property type="entry name" value="MCH"/>
    <property type="match status" value="1"/>
</dbReference>
<dbReference type="HAMAP" id="MF_00486">
    <property type="entry name" value="McH"/>
    <property type="match status" value="1"/>
</dbReference>
<dbReference type="GO" id="GO:0018759">
    <property type="term" value="F:methenyltetrahydromethanopterin cyclohydrolase activity"/>
    <property type="evidence" value="ECO:0007669"/>
    <property type="project" value="UniProtKB-UniRule"/>
</dbReference>
<gene>
    <name evidence="10 11" type="primary">mch</name>
    <name evidence="11" type="ORF">DRJ20_02395</name>
</gene>
<dbReference type="InterPro" id="IPR003209">
    <property type="entry name" value="METHMP_CycHdrlase"/>
</dbReference>
<evidence type="ECO:0000256" key="8">
    <source>
        <dbReference type="ARBA" id="ARBA00030468"/>
    </source>
</evidence>
<dbReference type="Pfam" id="PF02289">
    <property type="entry name" value="MCH"/>
    <property type="match status" value="1"/>
</dbReference>
<evidence type="ECO:0000256" key="7">
    <source>
        <dbReference type="ARBA" id="ARBA00022801"/>
    </source>
</evidence>
<keyword evidence="6 10" id="KW-0554">One-carbon metabolism</keyword>
<dbReference type="GO" id="GO:0005737">
    <property type="term" value="C:cytoplasm"/>
    <property type="evidence" value="ECO:0007669"/>
    <property type="project" value="UniProtKB-SubCell"/>
</dbReference>
<dbReference type="Gene3D" id="3.30.1030.10">
    <property type="entry name" value="Methenyltetrahydromethanopterin Cyclohydrolase, Chain A, domain 2"/>
    <property type="match status" value="1"/>
</dbReference>
<keyword evidence="7 10" id="KW-0378">Hydrolase</keyword>
<evidence type="ECO:0000256" key="1">
    <source>
        <dbReference type="ARBA" id="ARBA00004496"/>
    </source>
</evidence>
<evidence type="ECO:0000256" key="2">
    <source>
        <dbReference type="ARBA" id="ARBA00006902"/>
    </source>
</evidence>
<evidence type="ECO:0000256" key="3">
    <source>
        <dbReference type="ARBA" id="ARBA00012765"/>
    </source>
</evidence>
<evidence type="ECO:0000256" key="9">
    <source>
        <dbReference type="ARBA" id="ARBA00048684"/>
    </source>
</evidence>
<comment type="catalytic activity">
    <reaction evidence="9 10">
        <text>5,10-methenyl-5,6,7,8-tetrahydromethanopterin + H2O = N(5)-formyl-5,6,7,8-tetrahydromethanopterin + H(+)</text>
        <dbReference type="Rhea" id="RHEA:19053"/>
        <dbReference type="ChEBI" id="CHEBI:15377"/>
        <dbReference type="ChEBI" id="CHEBI:15378"/>
        <dbReference type="ChEBI" id="CHEBI:58018"/>
        <dbReference type="ChEBI" id="CHEBI:58337"/>
        <dbReference type="EC" id="3.5.4.27"/>
    </reaction>
</comment>
<accession>A0A497EW43</accession>
<dbReference type="Gene3D" id="3.10.340.11">
    <property type="entry name" value="Methenyltetrahydromethanopterin Cyclohydrolase, Chain A, domain 1"/>
    <property type="match status" value="1"/>
</dbReference>
<evidence type="ECO:0000256" key="4">
    <source>
        <dbReference type="ARBA" id="ARBA00020597"/>
    </source>
</evidence>
<sequence length="320" mass="35154">MISVNKEALKIVDEMISRKDELNVDVIKTTPGATVIDCGVKAKGGFLAGIYASKVCLGGLAEVNLAHSIYGEVVLPVVNVYTDYPVIACMASQYAGWKISVENYFAMGSGPARALSKKPKALYEEIEYEDTSDEAVIVLEASKLPPDEAILLIAEKCNVKPQDLYILVTPTNSIAGSVQISARIVETGIHKLHELKFDIKKIISGSGICPIAPVHPNPMKMMGRTNDMILYGGETTYLVDVEDEEELKQIVKKVPSSTSRDYGRPFYDIFKSYNFDFYQVDPGLFAPATITLTNRKTGATYKSGYVNVEVIKKSIKFETL</sequence>
<comment type="similarity">
    <text evidence="2 10">Belongs to the MCH family.</text>
</comment>
<protein>
    <recommendedName>
        <fullName evidence="4 10">Methenyltetrahydromethanopterin cyclohydrolase</fullName>
        <ecNumber evidence="3 10">3.5.4.27</ecNumber>
    </recommendedName>
    <alternativeName>
        <fullName evidence="8 10">Methenyl-H4MPT cyclohydrolase</fullName>
    </alternativeName>
</protein>
<dbReference type="EMBL" id="QMQZ01000067">
    <property type="protein sequence ID" value="RLE51252.1"/>
    <property type="molecule type" value="Genomic_DNA"/>
</dbReference>
<evidence type="ECO:0000313" key="12">
    <source>
        <dbReference type="Proteomes" id="UP000268446"/>
    </source>
</evidence>
<organism evidence="11 12">
    <name type="scientific">Thermoproteota archaeon</name>
    <dbReference type="NCBI Taxonomy" id="2056631"/>
    <lineage>
        <taxon>Archaea</taxon>
        <taxon>Thermoproteota</taxon>
    </lineage>
</organism>
<dbReference type="EC" id="3.5.4.27" evidence="3 10"/>
<evidence type="ECO:0000256" key="6">
    <source>
        <dbReference type="ARBA" id="ARBA00022563"/>
    </source>
</evidence>
<proteinExistence type="inferred from homology"/>
<evidence type="ECO:0000256" key="10">
    <source>
        <dbReference type="HAMAP-Rule" id="MF_00486"/>
    </source>
</evidence>
<comment type="subcellular location">
    <subcellularLocation>
        <location evidence="1 10">Cytoplasm</location>
    </subcellularLocation>
</comment>